<feature type="transmembrane region" description="Helical" evidence="14">
    <location>
        <begin position="59"/>
        <end position="82"/>
    </location>
</feature>
<evidence type="ECO:0000256" key="3">
    <source>
        <dbReference type="ARBA" id="ARBA00022553"/>
    </source>
</evidence>
<evidence type="ECO:0000259" key="15">
    <source>
        <dbReference type="PROSITE" id="PS50262"/>
    </source>
</evidence>
<dbReference type="InterPro" id="IPR000826">
    <property type="entry name" value="Formyl_rcpt-rel"/>
</dbReference>
<keyword evidence="4 12" id="KW-0812">Transmembrane</keyword>
<dbReference type="GO" id="GO:0004875">
    <property type="term" value="F:complement receptor activity"/>
    <property type="evidence" value="ECO:0007669"/>
    <property type="project" value="TreeGrafter"/>
</dbReference>
<dbReference type="InterPro" id="IPR017452">
    <property type="entry name" value="GPCR_Rhodpsn_7TM"/>
</dbReference>
<dbReference type="PRINTS" id="PR01476">
    <property type="entry name" value="LTBRECEPTOR"/>
</dbReference>
<gene>
    <name evidence="16" type="primary">LTB4R</name>
</gene>
<sequence>MRKGGALGNGSIGGGGWRDGEMQGWLSLLWVTPVNSIPTAPTAMSTPSSNGTATPIPSAAVGLTLLSAAMVIGLPGNALVLWSCAATRRRGIPMLLVFHLALADVATLLTGPVYIRFLSTGRWDLGLAACRGCNYICAAAMYASVFLIALLGLHRCLVVSRPSAAVVVGDRAAQLAHGAAAVTWLVALILATPSIAFRHVEDGHCKRKHSSTAWLVTHNLLETGLGWALPLTAVAAGYGLLLQRLRRTRLARRGRTLGLVAAVVVAFAVTWGPYHIASLLEVVAKLQKGNEPLNRVARAIRPPATALAFLSSALNPLLYACAGRGLCHTAGTALLPRLLEGSTVFHSSRKTTARATHQARTTQKDKEKGCQDVTVEDTGTGDGGAAVEIMGMGDVGTVVEDTETGDSGIGRA</sequence>
<dbReference type="InterPro" id="IPR003981">
    <property type="entry name" value="Leukotriene_B4_rcpt"/>
</dbReference>
<keyword evidence="10 12" id="KW-0807">Transducer</keyword>
<dbReference type="GO" id="GO:0006954">
    <property type="term" value="P:inflammatory response"/>
    <property type="evidence" value="ECO:0007669"/>
    <property type="project" value="TreeGrafter"/>
</dbReference>
<dbReference type="PROSITE" id="PS00237">
    <property type="entry name" value="G_PROTEIN_RECEP_F1_1"/>
    <property type="match status" value="1"/>
</dbReference>
<proteinExistence type="inferred from homology"/>
<comment type="similarity">
    <text evidence="11">Belongs to the chemokine-like receptor (CMKLR) family.</text>
</comment>
<evidence type="ECO:0000313" key="17">
    <source>
        <dbReference type="Proteomes" id="UP000016666"/>
    </source>
</evidence>
<accession>A0A493TAS8</accession>
<dbReference type="PRINTS" id="PR00237">
    <property type="entry name" value="GPCRRHODOPSN"/>
</dbReference>
<keyword evidence="7 14" id="KW-0472">Membrane</keyword>
<feature type="domain" description="G-protein coupled receptors family 1 profile" evidence="15">
    <location>
        <begin position="76"/>
        <end position="319"/>
    </location>
</feature>
<dbReference type="PROSITE" id="PS50262">
    <property type="entry name" value="G_PROTEIN_RECEP_F1_2"/>
    <property type="match status" value="1"/>
</dbReference>
<dbReference type="GO" id="GO:0004974">
    <property type="term" value="F:leukotriene receptor activity"/>
    <property type="evidence" value="ECO:0007669"/>
    <property type="project" value="InterPro"/>
</dbReference>
<evidence type="ECO:0000256" key="11">
    <source>
        <dbReference type="ARBA" id="ARBA00025736"/>
    </source>
</evidence>
<evidence type="ECO:0000256" key="14">
    <source>
        <dbReference type="SAM" id="Phobius"/>
    </source>
</evidence>
<evidence type="ECO:0000256" key="12">
    <source>
        <dbReference type="RuleBase" id="RU000688"/>
    </source>
</evidence>
<name>A0A493TAS8_ANAPP</name>
<dbReference type="InterPro" id="IPR000276">
    <property type="entry name" value="GPCR_Rhodpsn"/>
</dbReference>
<evidence type="ECO:0000256" key="9">
    <source>
        <dbReference type="ARBA" id="ARBA00023180"/>
    </source>
</evidence>
<keyword evidence="5 14" id="KW-1133">Transmembrane helix</keyword>
<evidence type="ECO:0000256" key="7">
    <source>
        <dbReference type="ARBA" id="ARBA00023136"/>
    </source>
</evidence>
<evidence type="ECO:0000256" key="10">
    <source>
        <dbReference type="ARBA" id="ARBA00023224"/>
    </source>
</evidence>
<evidence type="ECO:0000256" key="13">
    <source>
        <dbReference type="SAM" id="MobiDB-lite"/>
    </source>
</evidence>
<evidence type="ECO:0000256" key="8">
    <source>
        <dbReference type="ARBA" id="ARBA00023170"/>
    </source>
</evidence>
<dbReference type="GO" id="GO:0007204">
    <property type="term" value="P:positive regulation of cytosolic calcium ion concentration"/>
    <property type="evidence" value="ECO:0007669"/>
    <property type="project" value="TreeGrafter"/>
</dbReference>
<feature type="transmembrane region" description="Helical" evidence="14">
    <location>
        <begin position="224"/>
        <end position="242"/>
    </location>
</feature>
<reference evidence="17" key="1">
    <citation type="submission" date="2017-10" db="EMBL/GenBank/DDBJ databases">
        <title>A new Pekin duck reference genome.</title>
        <authorList>
            <person name="Hou Z.-C."/>
            <person name="Zhou Z.-K."/>
            <person name="Zhu F."/>
            <person name="Hou S.-S."/>
        </authorList>
    </citation>
    <scope>NUCLEOTIDE SEQUENCE [LARGE SCALE GENOMIC DNA]</scope>
</reference>
<dbReference type="PANTHER" id="PTHR24225">
    <property type="entry name" value="CHEMOTACTIC RECEPTOR"/>
    <property type="match status" value="1"/>
</dbReference>
<feature type="transmembrane region" description="Helical" evidence="14">
    <location>
        <begin position="135"/>
        <end position="154"/>
    </location>
</feature>
<evidence type="ECO:0000256" key="2">
    <source>
        <dbReference type="ARBA" id="ARBA00022475"/>
    </source>
</evidence>
<feature type="transmembrane region" description="Helical" evidence="14">
    <location>
        <begin position="175"/>
        <end position="197"/>
    </location>
</feature>
<keyword evidence="2" id="KW-1003">Cell membrane</keyword>
<keyword evidence="3" id="KW-0597">Phosphoprotein</keyword>
<dbReference type="Ensembl" id="ENSAPLT00000043071.1">
    <property type="protein sequence ID" value="ENSAPLP00000022770.1"/>
    <property type="gene ID" value="ENSAPLG00000028689.1"/>
</dbReference>
<feature type="transmembrane region" description="Helical" evidence="14">
    <location>
        <begin position="94"/>
        <end position="115"/>
    </location>
</feature>
<dbReference type="SUPFAM" id="SSF81321">
    <property type="entry name" value="Family A G protein-coupled receptor-like"/>
    <property type="match status" value="1"/>
</dbReference>
<comment type="similarity">
    <text evidence="12">Belongs to the G-protein coupled receptor 1 family.</text>
</comment>
<evidence type="ECO:0000256" key="4">
    <source>
        <dbReference type="ARBA" id="ARBA00022692"/>
    </source>
</evidence>
<feature type="transmembrane region" description="Helical" evidence="14">
    <location>
        <begin position="254"/>
        <end position="274"/>
    </location>
</feature>
<dbReference type="AlphaFoldDB" id="A0A493TAS8"/>
<evidence type="ECO:0000256" key="5">
    <source>
        <dbReference type="ARBA" id="ARBA00022989"/>
    </source>
</evidence>
<evidence type="ECO:0000256" key="1">
    <source>
        <dbReference type="ARBA" id="ARBA00004651"/>
    </source>
</evidence>
<comment type="subcellular location">
    <subcellularLocation>
        <location evidence="1">Cell membrane</location>
        <topology evidence="1">Multi-pass membrane protein</topology>
    </subcellularLocation>
</comment>
<evidence type="ECO:0000256" key="6">
    <source>
        <dbReference type="ARBA" id="ARBA00023040"/>
    </source>
</evidence>
<dbReference type="GO" id="GO:0007200">
    <property type="term" value="P:phospholipase C-activating G protein-coupled receptor signaling pathway"/>
    <property type="evidence" value="ECO:0007669"/>
    <property type="project" value="TreeGrafter"/>
</dbReference>
<keyword evidence="8 12" id="KW-0675">Receptor</keyword>
<dbReference type="STRING" id="8840.ENSAPLP00000022770"/>
<keyword evidence="17" id="KW-1185">Reference proteome</keyword>
<feature type="region of interest" description="Disordered" evidence="13">
    <location>
        <begin position="353"/>
        <end position="412"/>
    </location>
</feature>
<dbReference type="Gene3D" id="1.20.1070.10">
    <property type="entry name" value="Rhodopsin 7-helix transmembrane proteins"/>
    <property type="match status" value="1"/>
</dbReference>
<keyword evidence="6 12" id="KW-0297">G-protein coupled receptor</keyword>
<protein>
    <submittedName>
        <fullName evidence="16">Leukotriene B4 receptor</fullName>
    </submittedName>
</protein>
<dbReference type="OMA" id="QRMRTKR"/>
<dbReference type="GO" id="GO:0005886">
    <property type="term" value="C:plasma membrane"/>
    <property type="evidence" value="ECO:0007669"/>
    <property type="project" value="UniProtKB-SubCell"/>
</dbReference>
<reference evidence="16" key="2">
    <citation type="submission" date="2025-08" db="UniProtKB">
        <authorList>
            <consortium name="Ensembl"/>
        </authorList>
    </citation>
    <scope>IDENTIFICATION</scope>
</reference>
<reference evidence="16" key="3">
    <citation type="submission" date="2025-09" db="UniProtKB">
        <authorList>
            <consortium name="Ensembl"/>
        </authorList>
    </citation>
    <scope>IDENTIFICATION</scope>
</reference>
<dbReference type="Pfam" id="PF00001">
    <property type="entry name" value="7tm_1"/>
    <property type="match status" value="1"/>
</dbReference>
<dbReference type="GeneTree" id="ENSGT00950000182966"/>
<dbReference type="PANTHER" id="PTHR24225:SF72">
    <property type="entry name" value="G-PROTEIN COUPLED RECEPTORS FAMILY 1 PROFILE DOMAIN-CONTAINING PROTEIN-RELATED"/>
    <property type="match status" value="1"/>
</dbReference>
<evidence type="ECO:0000313" key="16">
    <source>
        <dbReference type="Ensembl" id="ENSAPLP00000022770.1"/>
    </source>
</evidence>
<organism evidence="16 17">
    <name type="scientific">Anas platyrhynchos platyrhynchos</name>
    <name type="common">Northern mallard</name>
    <dbReference type="NCBI Taxonomy" id="8840"/>
    <lineage>
        <taxon>Eukaryota</taxon>
        <taxon>Metazoa</taxon>
        <taxon>Chordata</taxon>
        <taxon>Craniata</taxon>
        <taxon>Vertebrata</taxon>
        <taxon>Euteleostomi</taxon>
        <taxon>Archelosauria</taxon>
        <taxon>Archosauria</taxon>
        <taxon>Dinosauria</taxon>
        <taxon>Saurischia</taxon>
        <taxon>Theropoda</taxon>
        <taxon>Coelurosauria</taxon>
        <taxon>Aves</taxon>
        <taxon>Neognathae</taxon>
        <taxon>Galloanserae</taxon>
        <taxon>Anseriformes</taxon>
        <taxon>Anatidae</taxon>
        <taxon>Anatinae</taxon>
        <taxon>Anas</taxon>
    </lineage>
</organism>
<dbReference type="Proteomes" id="UP000016666">
    <property type="component" value="Unassembled WGS sequence"/>
</dbReference>
<keyword evidence="9" id="KW-0325">Glycoprotein</keyword>